<dbReference type="GO" id="GO:0020037">
    <property type="term" value="F:heme binding"/>
    <property type="evidence" value="ECO:0007669"/>
    <property type="project" value="InterPro"/>
</dbReference>
<dbReference type="InterPro" id="IPR001128">
    <property type="entry name" value="Cyt_P450"/>
</dbReference>
<dbReference type="RefSeq" id="WP_184789325.1">
    <property type="nucleotide sequence ID" value="NZ_BONT01000030.1"/>
</dbReference>
<dbReference type="SUPFAM" id="SSF48264">
    <property type="entry name" value="Cytochrome P450"/>
    <property type="match status" value="1"/>
</dbReference>
<dbReference type="EMBL" id="JACHGT010000009">
    <property type="protein sequence ID" value="MBB6036481.1"/>
    <property type="molecule type" value="Genomic_DNA"/>
</dbReference>
<dbReference type="GO" id="GO:0004497">
    <property type="term" value="F:monooxygenase activity"/>
    <property type="evidence" value="ECO:0007669"/>
    <property type="project" value="UniProtKB-KW"/>
</dbReference>
<dbReference type="PRINTS" id="PR00385">
    <property type="entry name" value="P450"/>
</dbReference>
<dbReference type="AlphaFoldDB" id="A0A841FGN0"/>
<keyword evidence="3 7" id="KW-0479">Metal-binding</keyword>
<keyword evidence="9" id="KW-1185">Reference proteome</keyword>
<dbReference type="CDD" id="cd11030">
    <property type="entry name" value="CYP105-like"/>
    <property type="match status" value="1"/>
</dbReference>
<evidence type="ECO:0000313" key="8">
    <source>
        <dbReference type="EMBL" id="MBB6036481.1"/>
    </source>
</evidence>
<evidence type="ECO:0000256" key="2">
    <source>
        <dbReference type="ARBA" id="ARBA00022617"/>
    </source>
</evidence>
<dbReference type="PRINTS" id="PR00359">
    <property type="entry name" value="BP450"/>
</dbReference>
<evidence type="ECO:0000256" key="3">
    <source>
        <dbReference type="ARBA" id="ARBA00022723"/>
    </source>
</evidence>
<keyword evidence="4 7" id="KW-0560">Oxidoreductase</keyword>
<protein>
    <submittedName>
        <fullName evidence="8">Cytochrome P450</fullName>
    </submittedName>
</protein>
<dbReference type="InterPro" id="IPR017972">
    <property type="entry name" value="Cyt_P450_CS"/>
</dbReference>
<evidence type="ECO:0000256" key="1">
    <source>
        <dbReference type="ARBA" id="ARBA00010617"/>
    </source>
</evidence>
<keyword evidence="5 7" id="KW-0408">Iron</keyword>
<keyword evidence="6 7" id="KW-0503">Monooxygenase</keyword>
<organism evidence="8 9">
    <name type="scientific">Phytomonospora endophytica</name>
    <dbReference type="NCBI Taxonomy" id="714109"/>
    <lineage>
        <taxon>Bacteria</taxon>
        <taxon>Bacillati</taxon>
        <taxon>Actinomycetota</taxon>
        <taxon>Actinomycetes</taxon>
        <taxon>Micromonosporales</taxon>
        <taxon>Micromonosporaceae</taxon>
        <taxon>Phytomonospora</taxon>
    </lineage>
</organism>
<dbReference type="Pfam" id="PF00067">
    <property type="entry name" value="p450"/>
    <property type="match status" value="1"/>
</dbReference>
<name>A0A841FGN0_9ACTN</name>
<dbReference type="GO" id="GO:0016705">
    <property type="term" value="F:oxidoreductase activity, acting on paired donors, with incorporation or reduction of molecular oxygen"/>
    <property type="evidence" value="ECO:0007669"/>
    <property type="project" value="InterPro"/>
</dbReference>
<gene>
    <name evidence="8" type="ORF">HNR73_004352</name>
</gene>
<comment type="similarity">
    <text evidence="1 7">Belongs to the cytochrome P450 family.</text>
</comment>
<dbReference type="PROSITE" id="PS00086">
    <property type="entry name" value="CYTOCHROME_P450"/>
    <property type="match status" value="1"/>
</dbReference>
<proteinExistence type="inferred from homology"/>
<dbReference type="PANTHER" id="PTHR46696:SF6">
    <property type="entry name" value="P450, PUTATIVE (EUROFUNG)-RELATED"/>
    <property type="match status" value="1"/>
</dbReference>
<reference evidence="8 9" key="1">
    <citation type="submission" date="2020-08" db="EMBL/GenBank/DDBJ databases">
        <title>Genomic Encyclopedia of Type Strains, Phase IV (KMG-IV): sequencing the most valuable type-strain genomes for metagenomic binning, comparative biology and taxonomic classification.</title>
        <authorList>
            <person name="Goeker M."/>
        </authorList>
    </citation>
    <scope>NUCLEOTIDE SEQUENCE [LARGE SCALE GENOMIC DNA]</scope>
    <source>
        <strain evidence="8 9">YIM 65646</strain>
    </source>
</reference>
<comment type="caution">
    <text evidence="8">The sequence shown here is derived from an EMBL/GenBank/DDBJ whole genome shotgun (WGS) entry which is preliminary data.</text>
</comment>
<evidence type="ECO:0000256" key="5">
    <source>
        <dbReference type="ARBA" id="ARBA00023004"/>
    </source>
</evidence>
<dbReference type="InterPro" id="IPR002397">
    <property type="entry name" value="Cyt_P450_B"/>
</dbReference>
<dbReference type="GO" id="GO:0017000">
    <property type="term" value="P:antibiotic biosynthetic process"/>
    <property type="evidence" value="ECO:0007669"/>
    <property type="project" value="UniProtKB-ARBA"/>
</dbReference>
<dbReference type="InterPro" id="IPR036396">
    <property type="entry name" value="Cyt_P450_sf"/>
</dbReference>
<dbReference type="PANTHER" id="PTHR46696">
    <property type="entry name" value="P450, PUTATIVE (EUROFUNG)-RELATED"/>
    <property type="match status" value="1"/>
</dbReference>
<dbReference type="GO" id="GO:0005506">
    <property type="term" value="F:iron ion binding"/>
    <property type="evidence" value="ECO:0007669"/>
    <property type="project" value="InterPro"/>
</dbReference>
<sequence>MTEATLPFLRDGFDPVAAIGELRAKRPITRLELPVGPTTWLVTRYEDVRAVLGDAERFSNDFSNLTELAEMGISVEMNPGGLGFADPPDHTRLRKLLTPEFTMRRLKRLVPRIEAIVAECLDEIERRGPGADLVETFALPIPALVVCELLGVKYADRVEFLHQAEDRFDISGDILGSIGAISASLDYLEDLVARERRDPGDGLLGALLRDHPDIDDRELAGIADGVLTGGHDTSTSMLALGSLHLLANPADRAAMTGTDAQIGAMVEELLRYMTVVQVAFPRFAREDLTVGGQDVSKGDMLLCSLSSANRDEFLGTELEVVASGRAVASSHMAFGYGIHRCVGAELARMELRIAYPALLRRFPGMRLAVPFEDLRFRELSIVYGVEELRVEW</sequence>
<evidence type="ECO:0000313" key="9">
    <source>
        <dbReference type="Proteomes" id="UP000548476"/>
    </source>
</evidence>
<dbReference type="FunFam" id="1.10.630.10:FF:000018">
    <property type="entry name" value="Cytochrome P450 monooxygenase"/>
    <property type="match status" value="1"/>
</dbReference>
<dbReference type="Gene3D" id="1.10.630.10">
    <property type="entry name" value="Cytochrome P450"/>
    <property type="match status" value="1"/>
</dbReference>
<evidence type="ECO:0000256" key="4">
    <source>
        <dbReference type="ARBA" id="ARBA00023002"/>
    </source>
</evidence>
<dbReference type="Proteomes" id="UP000548476">
    <property type="component" value="Unassembled WGS sequence"/>
</dbReference>
<keyword evidence="2 7" id="KW-0349">Heme</keyword>
<accession>A0A841FGN0</accession>
<evidence type="ECO:0000256" key="7">
    <source>
        <dbReference type="RuleBase" id="RU000461"/>
    </source>
</evidence>
<evidence type="ECO:0000256" key="6">
    <source>
        <dbReference type="ARBA" id="ARBA00023033"/>
    </source>
</evidence>